<keyword evidence="4" id="KW-0010">Activator</keyword>
<dbReference type="InterPro" id="IPR004827">
    <property type="entry name" value="bZIP"/>
</dbReference>
<dbReference type="Gene3D" id="1.10.880.10">
    <property type="entry name" value="Transcription factor, Skn-1-like, DNA-binding domain"/>
    <property type="match status" value="1"/>
</dbReference>
<dbReference type="Proteomes" id="UP001239994">
    <property type="component" value="Unassembled WGS sequence"/>
</dbReference>
<evidence type="ECO:0000256" key="1">
    <source>
        <dbReference type="ARBA" id="ARBA00008157"/>
    </source>
</evidence>
<name>A0AAD9E3U6_9TELE</name>
<dbReference type="GO" id="GO:0005634">
    <property type="term" value="C:nucleus"/>
    <property type="evidence" value="ECO:0007669"/>
    <property type="project" value="TreeGrafter"/>
</dbReference>
<comment type="similarity">
    <text evidence="1">Belongs to the bZIP family. CNC subfamily.</text>
</comment>
<feature type="region of interest" description="Disordered" evidence="8">
    <location>
        <begin position="368"/>
        <end position="397"/>
    </location>
</feature>
<protein>
    <recommendedName>
        <fullName evidence="9">BZIP domain-containing protein</fullName>
    </recommendedName>
</protein>
<keyword evidence="7" id="KW-0175">Coiled coil</keyword>
<evidence type="ECO:0000256" key="8">
    <source>
        <dbReference type="SAM" id="MobiDB-lite"/>
    </source>
</evidence>
<accession>A0AAD9E3U6</accession>
<dbReference type="PANTHER" id="PTHR24411:SF26">
    <property type="entry name" value="TRANSCRIPTION FACTOR NF-E2 45 KDA SUBUNIT"/>
    <property type="match status" value="1"/>
</dbReference>
<dbReference type="EMBL" id="JAROKS010000005">
    <property type="protein sequence ID" value="KAK1803434.1"/>
    <property type="molecule type" value="Genomic_DNA"/>
</dbReference>
<dbReference type="InterPro" id="IPR004826">
    <property type="entry name" value="bZIP_Maf"/>
</dbReference>
<dbReference type="SMART" id="SM00338">
    <property type="entry name" value="BRLZ"/>
    <property type="match status" value="1"/>
</dbReference>
<dbReference type="SUPFAM" id="SSF57959">
    <property type="entry name" value="Leucine zipper domain"/>
    <property type="match status" value="1"/>
</dbReference>
<dbReference type="AlphaFoldDB" id="A0AAD9E3U6"/>
<dbReference type="Pfam" id="PF03131">
    <property type="entry name" value="bZIP_Maf"/>
    <property type="match status" value="1"/>
</dbReference>
<organism evidence="10 11">
    <name type="scientific">Electrophorus voltai</name>
    <dbReference type="NCBI Taxonomy" id="2609070"/>
    <lineage>
        <taxon>Eukaryota</taxon>
        <taxon>Metazoa</taxon>
        <taxon>Chordata</taxon>
        <taxon>Craniata</taxon>
        <taxon>Vertebrata</taxon>
        <taxon>Euteleostomi</taxon>
        <taxon>Actinopterygii</taxon>
        <taxon>Neopterygii</taxon>
        <taxon>Teleostei</taxon>
        <taxon>Ostariophysi</taxon>
        <taxon>Gymnotiformes</taxon>
        <taxon>Gymnotoidei</taxon>
        <taxon>Gymnotidae</taxon>
        <taxon>Electrophorus</taxon>
    </lineage>
</organism>
<keyword evidence="2" id="KW-0805">Transcription regulation</keyword>
<evidence type="ECO:0000256" key="4">
    <source>
        <dbReference type="ARBA" id="ARBA00023159"/>
    </source>
</evidence>
<evidence type="ECO:0000256" key="3">
    <source>
        <dbReference type="ARBA" id="ARBA00023125"/>
    </source>
</evidence>
<keyword evidence="5" id="KW-0804">Transcription</keyword>
<dbReference type="InterPro" id="IPR008917">
    <property type="entry name" value="TF_DNA-bd_sf"/>
</dbReference>
<evidence type="ECO:0000256" key="5">
    <source>
        <dbReference type="ARBA" id="ARBA00023163"/>
    </source>
</evidence>
<dbReference type="GO" id="GO:0000978">
    <property type="term" value="F:RNA polymerase II cis-regulatory region sequence-specific DNA binding"/>
    <property type="evidence" value="ECO:0007669"/>
    <property type="project" value="InterPro"/>
</dbReference>
<dbReference type="InterPro" id="IPR046347">
    <property type="entry name" value="bZIP_sf"/>
</dbReference>
<evidence type="ECO:0000259" key="9">
    <source>
        <dbReference type="PROSITE" id="PS50217"/>
    </source>
</evidence>
<dbReference type="PANTHER" id="PTHR24411">
    <property type="entry name" value="NUCLEAR FACTOR ERYTHROID 2-RELATED FACTOR"/>
    <property type="match status" value="1"/>
</dbReference>
<keyword evidence="3" id="KW-0238">DNA-binding</keyword>
<reference evidence="10" key="1">
    <citation type="submission" date="2023-03" db="EMBL/GenBank/DDBJ databases">
        <title>Electrophorus voltai genome.</title>
        <authorList>
            <person name="Bian C."/>
        </authorList>
    </citation>
    <scope>NUCLEOTIDE SEQUENCE</scope>
    <source>
        <strain evidence="10">CB-2022</strain>
        <tissue evidence="10">Muscle</tissue>
    </source>
</reference>
<dbReference type="CDD" id="cd14720">
    <property type="entry name" value="bZIP_NFE2-like"/>
    <property type="match status" value="1"/>
</dbReference>
<keyword evidence="11" id="KW-1185">Reference proteome</keyword>
<dbReference type="InterPro" id="IPR047167">
    <property type="entry name" value="NFE2-like"/>
</dbReference>
<feature type="domain" description="BZIP" evidence="9">
    <location>
        <begin position="437"/>
        <end position="500"/>
    </location>
</feature>
<evidence type="ECO:0000313" key="11">
    <source>
        <dbReference type="Proteomes" id="UP001239994"/>
    </source>
</evidence>
<comment type="caution">
    <text evidence="10">The sequence shown here is derived from an EMBL/GenBank/DDBJ whole genome shotgun (WGS) entry which is preliminary data.</text>
</comment>
<gene>
    <name evidence="10" type="ORF">P4O66_020862</name>
</gene>
<dbReference type="SUPFAM" id="SSF47454">
    <property type="entry name" value="A DNA-binding domain in eukaryotic transcription factors"/>
    <property type="match status" value="1"/>
</dbReference>
<feature type="compositionally biased region" description="Polar residues" evidence="8">
    <location>
        <begin position="368"/>
        <end position="379"/>
    </location>
</feature>
<feature type="compositionally biased region" description="Low complexity" evidence="8">
    <location>
        <begin position="260"/>
        <end position="275"/>
    </location>
</feature>
<dbReference type="PROSITE" id="PS50217">
    <property type="entry name" value="BZIP"/>
    <property type="match status" value="1"/>
</dbReference>
<proteinExistence type="inferred from homology"/>
<evidence type="ECO:0000256" key="6">
    <source>
        <dbReference type="ARBA" id="ARBA00023242"/>
    </source>
</evidence>
<keyword evidence="6" id="KW-0539">Nucleus</keyword>
<evidence type="ECO:0000256" key="2">
    <source>
        <dbReference type="ARBA" id="ARBA00023015"/>
    </source>
</evidence>
<evidence type="ECO:0000256" key="7">
    <source>
        <dbReference type="SAM" id="Coils"/>
    </source>
</evidence>
<feature type="region of interest" description="Disordered" evidence="8">
    <location>
        <begin position="239"/>
        <end position="282"/>
    </location>
</feature>
<dbReference type="PROSITE" id="PS00036">
    <property type="entry name" value="BZIP_BASIC"/>
    <property type="match status" value="1"/>
</dbReference>
<dbReference type="GO" id="GO:0000981">
    <property type="term" value="F:DNA-binding transcription factor activity, RNA polymerase II-specific"/>
    <property type="evidence" value="ECO:0007669"/>
    <property type="project" value="TreeGrafter"/>
</dbReference>
<evidence type="ECO:0000313" key="10">
    <source>
        <dbReference type="EMBL" id="KAK1803434.1"/>
    </source>
</evidence>
<feature type="coiled-coil region" evidence="7">
    <location>
        <begin position="455"/>
        <end position="489"/>
    </location>
</feature>
<sequence length="543" mass="60269">MSATYGRRSVALELRIDDDLINIDHIDVYRLSYTRCTNTLCFLQKHLATVTEAVICHPLKEQIVAQAQWAREDFVHDMRSSPINNCQGLGNSNRLHGGVSMSTTHRFNASGGFPPNHAPLQSEMDLTWQELMAITELQELEAPNENPFETVPYLSMEPMMSYGSFGMSQPLVEPSPLACEASPATAFRGGYAEGVPTHQRHNLHVEMHHGHGGGQVGARLLPPAQPLQPPPMSLLDMGMMNSQGLGKDNARHPADDLESDSGLSLGSSPPLASPENATHGVPAYLPSDGTLGYPEGEGSCIGDHCCTRANVHSSVDYQNTFIPYSGTSYFPITPNLQLAQQPMPQSQQQITSMKQQLLPTALHDLQMNGSSMSRGSQFQAPYPNSRGSGPTGPLSRDERRALGLKIPFSMDKIINLPVDDFNELLTQYTLSDAQLTLVRDIRRRGKNKVAAQNCRKRKLENIVHLENELGQLKAQKEHLARERLEFQQNLTIIRCHLSDLYTKVFSQLRDEEGQPYSLEDYSLQQTNDGNIYLVPRNTSLDME</sequence>